<feature type="domain" description="Integrase zinc-binding" evidence="1">
    <location>
        <begin position="982"/>
        <end position="1034"/>
    </location>
</feature>
<name>A0AAV6VI91_9ARAC</name>
<dbReference type="EMBL" id="JAFNEN010000079">
    <property type="protein sequence ID" value="KAG8195740.1"/>
    <property type="molecule type" value="Genomic_DNA"/>
</dbReference>
<dbReference type="SUPFAM" id="SSF56672">
    <property type="entry name" value="DNA/RNA polymerases"/>
    <property type="match status" value="1"/>
</dbReference>
<dbReference type="Gene3D" id="1.10.340.70">
    <property type="match status" value="1"/>
</dbReference>
<dbReference type="AlphaFoldDB" id="A0AAV6VI91"/>
<dbReference type="GO" id="GO:0071897">
    <property type="term" value="P:DNA biosynthetic process"/>
    <property type="evidence" value="ECO:0007669"/>
    <property type="project" value="UniProtKB-ARBA"/>
</dbReference>
<gene>
    <name evidence="2" type="ORF">JTE90_010618</name>
</gene>
<proteinExistence type="predicted"/>
<evidence type="ECO:0000313" key="3">
    <source>
        <dbReference type="Proteomes" id="UP000827092"/>
    </source>
</evidence>
<reference evidence="2 3" key="1">
    <citation type="journal article" date="2022" name="Nat. Ecol. Evol.">
        <title>A masculinizing supergene underlies an exaggerated male reproductive morph in a spider.</title>
        <authorList>
            <person name="Hendrickx F."/>
            <person name="De Corte Z."/>
            <person name="Sonet G."/>
            <person name="Van Belleghem S.M."/>
            <person name="Kostlbacher S."/>
            <person name="Vangestel C."/>
        </authorList>
    </citation>
    <scope>NUCLEOTIDE SEQUENCE [LARGE SCALE GENOMIC DNA]</scope>
    <source>
        <strain evidence="2">W744_W776</strain>
    </source>
</reference>
<dbReference type="PANTHER" id="PTHR47331">
    <property type="entry name" value="PHD-TYPE DOMAIN-CONTAINING PROTEIN"/>
    <property type="match status" value="1"/>
</dbReference>
<dbReference type="PANTHER" id="PTHR47331:SF5">
    <property type="entry name" value="RIBONUCLEASE H"/>
    <property type="match status" value="1"/>
</dbReference>
<keyword evidence="3" id="KW-1185">Reference proteome</keyword>
<evidence type="ECO:0000313" key="2">
    <source>
        <dbReference type="EMBL" id="KAG8195740.1"/>
    </source>
</evidence>
<dbReference type="InterPro" id="IPR043502">
    <property type="entry name" value="DNA/RNA_pol_sf"/>
</dbReference>
<evidence type="ECO:0000259" key="1">
    <source>
        <dbReference type="Pfam" id="PF17921"/>
    </source>
</evidence>
<dbReference type="Proteomes" id="UP000827092">
    <property type="component" value="Unassembled WGS sequence"/>
</dbReference>
<sequence>MIHDNSSLNPCQKLYYLKTHLSHEAEQLVKNYPVTENNYDVVWAALLERYENKRIVINHELKTILFQPRIHIENVANLKSLIDNTQRCILSLKNLNLPVAHWDQILVFVIVQKLPINCAQKWEQAQSTKPESERPTFDELITFLTARFRALEAVPTSTRSNPKLDTQNPSKRRAHHTIKSETCSLCNQPHQMSQCREFKTFPDSEKVKIVNEKKLCFNCLSSRHQVRQWQSKCSCFKCKKRHHSQLHDAISKTATQPNYEDNLVNLSATPENEEPADVSAHFSQENPLSKQILLSTVMIKVIDRHGNETTARALVDQGSQSSFVLESLTKRLNFKTKSTRAQITGIGSSGEYCRKSVTLGIKSMSGNKIIDNAEALVLKNLTSYGQNLRLKVKDWKHINGLTLADPYFSKPGKIEVLLGADLFPYILTDGLVKGPPSTPMAHNTLLGWILVGPVTCQTENAADSTIQVTNLHSSSLDLSDQLKRFWELEEVQAPTRSFPEDEQCETFYKETVTRQDGRYTVQLPFKVPQPALGESENTALTRFRQLERRFDKNTELADRYSQHMQEYIDLKHMTEVPYSQQQLKPRDKGYPGFYLPHHPVFKESTTTSLRVVYNASQKSANGISLNDSLLTGPNIQEKMANILLRWGLYKVAFTADITKMYRMINVAENHQDYQRIIWRDNNSQPIKHYRLTTVTFGMEPSTFLAIRTLKQLAQDEDDIYPIGCEAIRNDFYIDDLMSGSDNVEDGLTKQKQVTTALERGGFTLRKWASNCTPVLEGIPQESQQVSNIKEIYNDRHVKTLAQNPADLATRGVTPVDLQARSLWWNGPEWLAEPQSQWPKNHCSEPITLEEKKVKSIHVSSNEEFDLMTMFSSLSKLTRVTAYILRFSTNCKVPKSERNISYLTAEELEASFRSLISIAQNQDFHKDIESLRNKKRLSPKSRLLPLAPFIDKDGILRVRGRLKNADLKFSENNPVILCPTNFLTKLIIERTHLETLHGGIQLTLSTTRREFWIIKARSAIKSVIHKCITCWKLKAKISEQLMGDLPAPRVQQSRVFAHTGIDYLGPIEIKTISRFSYPFMKPRGFMDGRML</sequence>
<dbReference type="Pfam" id="PF03564">
    <property type="entry name" value="DUF1759"/>
    <property type="match status" value="1"/>
</dbReference>
<dbReference type="Pfam" id="PF17921">
    <property type="entry name" value="Integrase_H2C2"/>
    <property type="match status" value="1"/>
</dbReference>
<accession>A0AAV6VI91</accession>
<protein>
    <recommendedName>
        <fullName evidence="1">Integrase zinc-binding domain-containing protein</fullName>
    </recommendedName>
</protein>
<comment type="caution">
    <text evidence="2">The sequence shown here is derived from an EMBL/GenBank/DDBJ whole genome shotgun (WGS) entry which is preliminary data.</text>
</comment>
<dbReference type="InterPro" id="IPR041588">
    <property type="entry name" value="Integrase_H2C2"/>
</dbReference>
<organism evidence="2 3">
    <name type="scientific">Oedothorax gibbosus</name>
    <dbReference type="NCBI Taxonomy" id="931172"/>
    <lineage>
        <taxon>Eukaryota</taxon>
        <taxon>Metazoa</taxon>
        <taxon>Ecdysozoa</taxon>
        <taxon>Arthropoda</taxon>
        <taxon>Chelicerata</taxon>
        <taxon>Arachnida</taxon>
        <taxon>Araneae</taxon>
        <taxon>Araneomorphae</taxon>
        <taxon>Entelegynae</taxon>
        <taxon>Araneoidea</taxon>
        <taxon>Linyphiidae</taxon>
        <taxon>Erigoninae</taxon>
        <taxon>Oedothorax</taxon>
    </lineage>
</organism>
<dbReference type="InterPro" id="IPR005312">
    <property type="entry name" value="DUF1759"/>
</dbReference>